<dbReference type="InterPro" id="IPR050121">
    <property type="entry name" value="Cytochrome_P450_monoxygenase"/>
</dbReference>
<evidence type="ECO:0000256" key="2">
    <source>
        <dbReference type="ARBA" id="ARBA00004370"/>
    </source>
</evidence>
<evidence type="ECO:0000256" key="12">
    <source>
        <dbReference type="PIRSR" id="PIRSR602401-1"/>
    </source>
</evidence>
<keyword evidence="4 12" id="KW-0349">Heme</keyword>
<dbReference type="PRINTS" id="PR00385">
    <property type="entry name" value="P450"/>
</dbReference>
<dbReference type="Pfam" id="PF00067">
    <property type="entry name" value="p450"/>
    <property type="match status" value="1"/>
</dbReference>
<keyword evidence="9 12" id="KW-0408">Iron</keyword>
<accession>A0A2V1E0G1</accession>
<dbReference type="SUPFAM" id="SSF48264">
    <property type="entry name" value="Cytochrome P450"/>
    <property type="match status" value="1"/>
</dbReference>
<dbReference type="PANTHER" id="PTHR24305:SF210">
    <property type="entry name" value="CYTOCHROME P450 MONOOXYGENASE ASQL-RELATED"/>
    <property type="match status" value="1"/>
</dbReference>
<dbReference type="GO" id="GO:0004497">
    <property type="term" value="F:monooxygenase activity"/>
    <property type="evidence" value="ECO:0007669"/>
    <property type="project" value="UniProtKB-KW"/>
</dbReference>
<evidence type="ECO:0000256" key="11">
    <source>
        <dbReference type="ARBA" id="ARBA00023136"/>
    </source>
</evidence>
<feature type="binding site" description="axial binding residue" evidence="12">
    <location>
        <position position="440"/>
    </location>
    <ligand>
        <name>heme</name>
        <dbReference type="ChEBI" id="CHEBI:30413"/>
    </ligand>
    <ligandPart>
        <name>Fe</name>
        <dbReference type="ChEBI" id="CHEBI:18248"/>
    </ligandPart>
</feature>
<evidence type="ECO:0000256" key="9">
    <source>
        <dbReference type="ARBA" id="ARBA00023004"/>
    </source>
</evidence>
<keyword evidence="5" id="KW-0812">Transmembrane</keyword>
<evidence type="ECO:0000256" key="5">
    <source>
        <dbReference type="ARBA" id="ARBA00022692"/>
    </source>
</evidence>
<keyword evidence="11" id="KW-0472">Membrane</keyword>
<dbReference type="Gene3D" id="1.10.630.10">
    <property type="entry name" value="Cytochrome P450"/>
    <property type="match status" value="1"/>
</dbReference>
<dbReference type="CDD" id="cd11058">
    <property type="entry name" value="CYP60B-like"/>
    <property type="match status" value="1"/>
</dbReference>
<dbReference type="PROSITE" id="PS00086">
    <property type="entry name" value="CYTOCHROME_P450"/>
    <property type="match status" value="1"/>
</dbReference>
<evidence type="ECO:0000313" key="14">
    <source>
        <dbReference type="EMBL" id="PVI03632.1"/>
    </source>
</evidence>
<evidence type="ECO:0000256" key="4">
    <source>
        <dbReference type="ARBA" id="ARBA00022617"/>
    </source>
</evidence>
<sequence length="497" mass="56647">MMVLFLLSGQAPLQSTVITSSVLLATYILYRVIFNLYFHPLRNFPGPILARSSLLWRVIHSTNGQIHRKIQAQHHRYGPVIRVSPNELSFASLSSWKAIYGHQSAGAQIPTKSEFYDMYGSAHKEGCIGSERDPQKHVRMKRTLANSFSTRALAEQEPIISDCIDKFIKEIGNKGRNGIDMVKWYEMVAFDILGEMAFGESFGAVESGEPHFWSELVIRHVFAATVLDNMRRYPFMVTLGKLILPRLTVSVRDKHSGYTRAKVQQRLESKSDRKDFFTNVIQKVHSGEMSREEMVGHASTLVIAGGETVATELVGITYYLLKSPKIYEKLRQEIQGAFTAYSDITAAAAQRLPYLQAVIEEGLRIFPSGALGFPRKSPGMHVDNHWIPQGTEIYTSAWTVHHDAKYFHDPYSFKPERWLNPDCTDAKEASQPFSLGPRGCLGRNFAYVEMNLILAKMLWQFDLDLVDKDFDLEEQSRMHVMWWKPGMYVRIKPNSNK</sequence>
<dbReference type="InterPro" id="IPR036396">
    <property type="entry name" value="Cyt_P450_sf"/>
</dbReference>
<proteinExistence type="inferred from homology"/>
<evidence type="ECO:0000313" key="15">
    <source>
        <dbReference type="Proteomes" id="UP000244855"/>
    </source>
</evidence>
<gene>
    <name evidence="14" type="ORF">DM02DRAFT_696950</name>
</gene>
<reference evidence="14 15" key="1">
    <citation type="journal article" date="2018" name="Sci. Rep.">
        <title>Comparative genomics provides insights into the lifestyle and reveals functional heterogeneity of dark septate endophytic fungi.</title>
        <authorList>
            <person name="Knapp D.G."/>
            <person name="Nemeth J.B."/>
            <person name="Barry K."/>
            <person name="Hainaut M."/>
            <person name="Henrissat B."/>
            <person name="Johnson J."/>
            <person name="Kuo A."/>
            <person name="Lim J.H.P."/>
            <person name="Lipzen A."/>
            <person name="Nolan M."/>
            <person name="Ohm R.A."/>
            <person name="Tamas L."/>
            <person name="Grigoriev I.V."/>
            <person name="Spatafora J.W."/>
            <person name="Nagy L.G."/>
            <person name="Kovacs G.M."/>
        </authorList>
    </citation>
    <scope>NUCLEOTIDE SEQUENCE [LARGE SCALE GENOMIC DNA]</scope>
    <source>
        <strain evidence="14 15">DSE2036</strain>
    </source>
</reference>
<organism evidence="14 15">
    <name type="scientific">Periconia macrospinosa</name>
    <dbReference type="NCBI Taxonomy" id="97972"/>
    <lineage>
        <taxon>Eukaryota</taxon>
        <taxon>Fungi</taxon>
        <taxon>Dikarya</taxon>
        <taxon>Ascomycota</taxon>
        <taxon>Pezizomycotina</taxon>
        <taxon>Dothideomycetes</taxon>
        <taxon>Pleosporomycetidae</taxon>
        <taxon>Pleosporales</taxon>
        <taxon>Massarineae</taxon>
        <taxon>Periconiaceae</taxon>
        <taxon>Periconia</taxon>
    </lineage>
</organism>
<evidence type="ECO:0000256" key="6">
    <source>
        <dbReference type="ARBA" id="ARBA00022723"/>
    </source>
</evidence>
<dbReference type="InterPro" id="IPR001128">
    <property type="entry name" value="Cyt_P450"/>
</dbReference>
<evidence type="ECO:0000256" key="3">
    <source>
        <dbReference type="ARBA" id="ARBA00010617"/>
    </source>
</evidence>
<evidence type="ECO:0000256" key="1">
    <source>
        <dbReference type="ARBA" id="ARBA00001971"/>
    </source>
</evidence>
<dbReference type="Proteomes" id="UP000244855">
    <property type="component" value="Unassembled WGS sequence"/>
</dbReference>
<dbReference type="EMBL" id="KZ805329">
    <property type="protein sequence ID" value="PVI03632.1"/>
    <property type="molecule type" value="Genomic_DNA"/>
</dbReference>
<dbReference type="InterPro" id="IPR017972">
    <property type="entry name" value="Cyt_P450_CS"/>
</dbReference>
<dbReference type="InterPro" id="IPR002401">
    <property type="entry name" value="Cyt_P450_E_grp-I"/>
</dbReference>
<comment type="similarity">
    <text evidence="3 13">Belongs to the cytochrome P450 family.</text>
</comment>
<name>A0A2V1E0G1_9PLEO</name>
<dbReference type="GO" id="GO:0005506">
    <property type="term" value="F:iron ion binding"/>
    <property type="evidence" value="ECO:0007669"/>
    <property type="project" value="InterPro"/>
</dbReference>
<dbReference type="GO" id="GO:0020037">
    <property type="term" value="F:heme binding"/>
    <property type="evidence" value="ECO:0007669"/>
    <property type="project" value="InterPro"/>
</dbReference>
<dbReference type="OrthoDB" id="1470350at2759"/>
<dbReference type="AlphaFoldDB" id="A0A2V1E0G1"/>
<keyword evidence="15" id="KW-1185">Reference proteome</keyword>
<dbReference type="PANTHER" id="PTHR24305">
    <property type="entry name" value="CYTOCHROME P450"/>
    <property type="match status" value="1"/>
</dbReference>
<keyword evidence="6 12" id="KW-0479">Metal-binding</keyword>
<dbReference type="GO" id="GO:0016705">
    <property type="term" value="F:oxidoreductase activity, acting on paired donors, with incorporation or reduction of molecular oxygen"/>
    <property type="evidence" value="ECO:0007669"/>
    <property type="project" value="InterPro"/>
</dbReference>
<comment type="subcellular location">
    <subcellularLocation>
        <location evidence="2">Membrane</location>
    </subcellularLocation>
</comment>
<evidence type="ECO:0000256" key="7">
    <source>
        <dbReference type="ARBA" id="ARBA00022989"/>
    </source>
</evidence>
<evidence type="ECO:0000256" key="13">
    <source>
        <dbReference type="RuleBase" id="RU000461"/>
    </source>
</evidence>
<keyword evidence="7" id="KW-1133">Transmembrane helix</keyword>
<dbReference type="STRING" id="97972.A0A2V1E0G1"/>
<dbReference type="PRINTS" id="PR00463">
    <property type="entry name" value="EP450I"/>
</dbReference>
<dbReference type="FunFam" id="1.10.630.10:FF:000158">
    <property type="entry name" value="Cytochrome P450, putative (Eurofung)"/>
    <property type="match status" value="1"/>
</dbReference>
<evidence type="ECO:0000256" key="10">
    <source>
        <dbReference type="ARBA" id="ARBA00023033"/>
    </source>
</evidence>
<protein>
    <submittedName>
        <fullName evidence="14">Cytochrome P450</fullName>
    </submittedName>
</protein>
<evidence type="ECO:0000256" key="8">
    <source>
        <dbReference type="ARBA" id="ARBA00023002"/>
    </source>
</evidence>
<comment type="cofactor">
    <cofactor evidence="1 12">
        <name>heme</name>
        <dbReference type="ChEBI" id="CHEBI:30413"/>
    </cofactor>
</comment>
<dbReference type="GO" id="GO:0016020">
    <property type="term" value="C:membrane"/>
    <property type="evidence" value="ECO:0007669"/>
    <property type="project" value="UniProtKB-SubCell"/>
</dbReference>
<keyword evidence="8 13" id="KW-0560">Oxidoreductase</keyword>
<keyword evidence="10 13" id="KW-0503">Monooxygenase</keyword>